<dbReference type="KEGG" id="alka:J0B03_11625"/>
<sequence length="183" mass="21285">MNRTFEYEIMPEIKERWSPRAFSQDAVSETDLFALLEAARYAPSCNNEQPWRFIVAQEGDRLQRMRSILNDGNRRWAIQAPVLILILSKKNFESNGKENHWSMFDAGTAWGYLSLEAQRRGLYTHAMGGYNRNLARSLFSIPDDYQIITVVAVGKPGDKWKLDEDLLDREKPNVRKNLEDLFL</sequence>
<name>A0A975AHV7_9FIRM</name>
<dbReference type="CDD" id="cd02138">
    <property type="entry name" value="TdsD-like"/>
    <property type="match status" value="1"/>
</dbReference>
<protein>
    <submittedName>
        <fullName evidence="4">Nitroreductase family protein</fullName>
    </submittedName>
</protein>
<evidence type="ECO:0000256" key="2">
    <source>
        <dbReference type="ARBA" id="ARBA00023002"/>
    </source>
</evidence>
<dbReference type="Proteomes" id="UP000663499">
    <property type="component" value="Chromosome"/>
</dbReference>
<dbReference type="AlphaFoldDB" id="A0A975AHV7"/>
<dbReference type="PANTHER" id="PTHR43673">
    <property type="entry name" value="NAD(P)H NITROREDUCTASE YDGI-RELATED"/>
    <property type="match status" value="1"/>
</dbReference>
<dbReference type="Pfam" id="PF00881">
    <property type="entry name" value="Nitroreductase"/>
    <property type="match status" value="2"/>
</dbReference>
<accession>A0A975AHV7</accession>
<reference evidence="4" key="1">
    <citation type="submission" date="2021-03" db="EMBL/GenBank/DDBJ databases">
        <title>Alkalibacter marinus sp. nov., isolated from tidal flat sediment.</title>
        <authorList>
            <person name="Namirimu T."/>
            <person name="Yang J.-A."/>
            <person name="Yang S.-H."/>
            <person name="Kim Y.-J."/>
            <person name="Kwon K.K."/>
        </authorList>
    </citation>
    <scope>NUCLEOTIDE SEQUENCE</scope>
    <source>
        <strain evidence="4">ES005</strain>
    </source>
</reference>
<evidence type="ECO:0000259" key="3">
    <source>
        <dbReference type="Pfam" id="PF00881"/>
    </source>
</evidence>
<feature type="domain" description="Nitroreductase" evidence="3">
    <location>
        <begin position="70"/>
        <end position="155"/>
    </location>
</feature>
<proteinExistence type="inferred from homology"/>
<gene>
    <name evidence="4" type="ORF">J0B03_11625</name>
</gene>
<organism evidence="4 5">
    <name type="scientific">Alkalibacter rhizosphaerae</name>
    <dbReference type="NCBI Taxonomy" id="2815577"/>
    <lineage>
        <taxon>Bacteria</taxon>
        <taxon>Bacillati</taxon>
        <taxon>Bacillota</taxon>
        <taxon>Clostridia</taxon>
        <taxon>Eubacteriales</taxon>
        <taxon>Eubacteriaceae</taxon>
        <taxon>Alkalibacter</taxon>
    </lineage>
</organism>
<dbReference type="GO" id="GO:0016491">
    <property type="term" value="F:oxidoreductase activity"/>
    <property type="evidence" value="ECO:0007669"/>
    <property type="project" value="UniProtKB-KW"/>
</dbReference>
<dbReference type="Gene3D" id="3.40.109.10">
    <property type="entry name" value="NADH Oxidase"/>
    <property type="match status" value="1"/>
</dbReference>
<dbReference type="SUPFAM" id="SSF55469">
    <property type="entry name" value="FMN-dependent nitroreductase-like"/>
    <property type="match status" value="1"/>
</dbReference>
<dbReference type="EMBL" id="CP071444">
    <property type="protein sequence ID" value="QSX08423.1"/>
    <property type="molecule type" value="Genomic_DNA"/>
</dbReference>
<keyword evidence="5" id="KW-1185">Reference proteome</keyword>
<evidence type="ECO:0000256" key="1">
    <source>
        <dbReference type="ARBA" id="ARBA00007118"/>
    </source>
</evidence>
<dbReference type="InterPro" id="IPR000415">
    <property type="entry name" value="Nitroreductase-like"/>
</dbReference>
<dbReference type="InterPro" id="IPR029479">
    <property type="entry name" value="Nitroreductase"/>
</dbReference>
<dbReference type="PANTHER" id="PTHR43673:SF10">
    <property type="entry name" value="NADH DEHYDROGENASE_NAD(P)H NITROREDUCTASE XCC3605-RELATED"/>
    <property type="match status" value="1"/>
</dbReference>
<evidence type="ECO:0000313" key="5">
    <source>
        <dbReference type="Proteomes" id="UP000663499"/>
    </source>
</evidence>
<comment type="similarity">
    <text evidence="1">Belongs to the nitroreductase family.</text>
</comment>
<evidence type="ECO:0000313" key="4">
    <source>
        <dbReference type="EMBL" id="QSX08423.1"/>
    </source>
</evidence>
<feature type="domain" description="Nitroreductase" evidence="3">
    <location>
        <begin position="13"/>
        <end position="69"/>
    </location>
</feature>
<keyword evidence="2" id="KW-0560">Oxidoreductase</keyword>
<dbReference type="RefSeq" id="WP_207299764.1">
    <property type="nucleotide sequence ID" value="NZ_CP071444.1"/>
</dbReference>